<dbReference type="Proteomes" id="UP000278162">
    <property type="component" value="Unassembled WGS sequence"/>
</dbReference>
<dbReference type="EMBL" id="RJAI01000015">
    <property type="protein sequence ID" value="RNF92311.1"/>
    <property type="molecule type" value="Genomic_DNA"/>
</dbReference>
<dbReference type="GeneID" id="97170940"/>
<organism evidence="1 2">
    <name type="scientific">Pseudomonas putida</name>
    <name type="common">Arthrobacter siderocapsulatus</name>
    <dbReference type="NCBI Taxonomy" id="303"/>
    <lineage>
        <taxon>Bacteria</taxon>
        <taxon>Pseudomonadati</taxon>
        <taxon>Pseudomonadota</taxon>
        <taxon>Gammaproteobacteria</taxon>
        <taxon>Pseudomonadales</taxon>
        <taxon>Pseudomonadaceae</taxon>
        <taxon>Pseudomonas</taxon>
    </lineage>
</organism>
<proteinExistence type="predicted"/>
<dbReference type="RefSeq" id="WP_123084090.1">
    <property type="nucleotide sequence ID" value="NZ_RJAI01000015.1"/>
</dbReference>
<comment type="caution">
    <text evidence="1">The sequence shown here is derived from an EMBL/GenBank/DDBJ whole genome shotgun (WGS) entry which is preliminary data.</text>
</comment>
<dbReference type="NCBIfam" id="TIGR03696">
    <property type="entry name" value="Rhs_assc_core"/>
    <property type="match status" value="1"/>
</dbReference>
<gene>
    <name evidence="1" type="ORF">EFK07_07105</name>
</gene>
<protein>
    <submittedName>
        <fullName evidence="1">RHS repeat-associated core domain-containing protein</fullName>
    </submittedName>
</protein>
<sequence length="235" mass="25598">MSTSLQYTVYGHDGCSQYAPVLRFSGQRKAPVAGHYLLGNGYRAFNPILMRFLSPDSWSPMGAGGLNCYVYCAGDPVNNTDPSGHFKLPRVRLPSVRPKAGFHMRNPESKGKTTTSPVVSERIVGAVNELGRGYGNQLSHIMTSAEWSDPQILLVEGTTLKLISNYGENLKREAGWTVSQAAAPISSQSRLSEAIGVLVPLYEKMKLAKNTPSAISWLHDPKRQIPNVRDPGKAG</sequence>
<evidence type="ECO:0000313" key="1">
    <source>
        <dbReference type="EMBL" id="RNF92311.1"/>
    </source>
</evidence>
<reference evidence="1 2" key="1">
    <citation type="submission" date="2018-10" db="EMBL/GenBank/DDBJ databases">
        <title>An outbreak of IMP-63 producing strain in France.</title>
        <authorList>
            <person name="Bour M."/>
            <person name="Liapis E."/>
            <person name="Plesiat P."/>
        </authorList>
    </citation>
    <scope>NUCLEOTIDE SEQUENCE [LARGE SCALE GENOMIC DNA]</scope>
    <source>
        <strain evidence="1 2">12917</strain>
    </source>
</reference>
<name>A0A3M8TFH7_PSEPU</name>
<evidence type="ECO:0000313" key="2">
    <source>
        <dbReference type="Proteomes" id="UP000278162"/>
    </source>
</evidence>
<dbReference type="InterPro" id="IPR022385">
    <property type="entry name" value="Rhs_assc_core"/>
</dbReference>
<dbReference type="Gene3D" id="2.180.10.10">
    <property type="entry name" value="RHS repeat-associated core"/>
    <property type="match status" value="1"/>
</dbReference>
<dbReference type="SUPFAM" id="SSF56399">
    <property type="entry name" value="ADP-ribosylation"/>
    <property type="match status" value="1"/>
</dbReference>
<accession>A0A3M8TFH7</accession>
<dbReference type="AlphaFoldDB" id="A0A3M8TFH7"/>